<reference evidence="4" key="2">
    <citation type="journal article" date="2020" name="Environ. Microbiol.">
        <title>The novel and transferable erm(51) gene confers Macrolides, Lincosamides, and Streptogramins B (MLSB) resistance to clonal Rhodococcus equi in the environment.</title>
        <authorList>
            <person name="Huber L."/>
            <person name="Giguere S."/>
            <person name="Slovis N.M."/>
            <person name="Alvarez-Narvaez S."/>
            <person name="Hart K.A."/>
            <person name="Greiter M."/>
            <person name="Morris E.R.A."/>
            <person name="Cohen N.D."/>
        </authorList>
    </citation>
    <scope>NUCLEOTIDE SEQUENCE</scope>
    <source>
        <strain evidence="4">Lh_116_1</strain>
    </source>
</reference>
<feature type="transmembrane region" description="Helical" evidence="1">
    <location>
        <begin position="18"/>
        <end position="37"/>
    </location>
</feature>
<dbReference type="EMBL" id="WUXR01000012">
    <property type="protein sequence ID" value="MBM4567394.1"/>
    <property type="molecule type" value="Genomic_DNA"/>
</dbReference>
<organism evidence="3 6">
    <name type="scientific">Rhodococcus hoagii</name>
    <name type="common">Corynebacterium equii</name>
    <dbReference type="NCBI Taxonomy" id="43767"/>
    <lineage>
        <taxon>Bacteria</taxon>
        <taxon>Bacillati</taxon>
        <taxon>Actinomycetota</taxon>
        <taxon>Actinomycetes</taxon>
        <taxon>Mycobacteriales</taxon>
        <taxon>Nocardiaceae</taxon>
        <taxon>Prescottella</taxon>
    </lineage>
</organism>
<keyword evidence="1" id="KW-1133">Transmembrane helix</keyword>
<sequence>MTSPTQVAHPWRAVARTVFAAVVGLASLIPTVILASGVPPEGLAAQAVAVCAAITRVLADPRVNLFMTRFLPWLSAAPGDASAGRHRADT</sequence>
<comment type="caution">
    <text evidence="3">The sequence shown here is derived from an EMBL/GenBank/DDBJ whole genome shotgun (WGS) entry which is preliminary data.</text>
</comment>
<dbReference type="EMBL" id="WVBC01000030">
    <property type="protein sequence ID" value="NKT78109.1"/>
    <property type="molecule type" value="Genomic_DNA"/>
</dbReference>
<evidence type="ECO:0000313" key="2">
    <source>
        <dbReference type="EMBL" id="MBM4567394.1"/>
    </source>
</evidence>
<evidence type="ECO:0000256" key="1">
    <source>
        <dbReference type="SAM" id="Phobius"/>
    </source>
</evidence>
<evidence type="ECO:0000313" key="4">
    <source>
        <dbReference type="EMBL" id="NKT77054.1"/>
    </source>
</evidence>
<dbReference type="Proteomes" id="UP000603463">
    <property type="component" value="Unassembled WGS sequence"/>
</dbReference>
<proteinExistence type="predicted"/>
<dbReference type="AlphaFoldDB" id="A0A9Q2SR34"/>
<evidence type="ECO:0000313" key="5">
    <source>
        <dbReference type="EMBL" id="NKT78109.1"/>
    </source>
</evidence>
<reference evidence="3" key="1">
    <citation type="submission" date="2019-11" db="EMBL/GenBank/DDBJ databases">
        <title>Spread of Macrolides and rifampicin resistant Rhodococcus equi in clinical isolates in the USA.</title>
        <authorList>
            <person name="Alvarez-Narvaez S."/>
            <person name="Huber L."/>
            <person name="Cohen N.D."/>
            <person name="Slovis N."/>
            <person name="Greiter M."/>
            <person name="Giguere S."/>
            <person name="Hart K."/>
        </authorList>
    </citation>
    <scope>NUCLEOTIDE SEQUENCE</scope>
    <source>
        <strain evidence="3">Lh_17</strain>
    </source>
</reference>
<evidence type="ECO:0000313" key="6">
    <source>
        <dbReference type="Proteomes" id="UP000808906"/>
    </source>
</evidence>
<dbReference type="EMBL" id="WVBC01000002">
    <property type="protein sequence ID" value="NKT77054.1"/>
    <property type="molecule type" value="Genomic_DNA"/>
</dbReference>
<dbReference type="RefSeq" id="WP_175271788.1">
    <property type="nucleotide sequence ID" value="NZ_JAJNNF010000048.1"/>
</dbReference>
<keyword evidence="1" id="KW-0472">Membrane</keyword>
<gene>
    <name evidence="2" type="ORF">GS441_18815</name>
    <name evidence="3" type="ORF">GS441_21000</name>
    <name evidence="4" type="ORF">GS882_02300</name>
    <name evidence="5" type="ORF">GS882_08330</name>
</gene>
<keyword evidence="1" id="KW-0812">Transmembrane</keyword>
<evidence type="ECO:0000313" key="3">
    <source>
        <dbReference type="EMBL" id="MBM4567798.1"/>
    </source>
</evidence>
<accession>A0A9Q2SR34</accession>
<dbReference type="EMBL" id="WUXR01000015">
    <property type="protein sequence ID" value="MBM4567798.1"/>
    <property type="molecule type" value="Genomic_DNA"/>
</dbReference>
<name>A0A9Q2SR34_RHOHA</name>
<dbReference type="Proteomes" id="UP000808906">
    <property type="component" value="Unassembled WGS sequence"/>
</dbReference>
<protein>
    <submittedName>
        <fullName evidence="3">Uncharacterized protein</fullName>
    </submittedName>
</protein>